<name>A0ACB8R321_9AGAM</name>
<comment type="caution">
    <text evidence="1">The sequence shown here is derived from an EMBL/GenBank/DDBJ whole genome shotgun (WGS) entry which is preliminary data.</text>
</comment>
<accession>A0ACB8R321</accession>
<proteinExistence type="predicted"/>
<reference evidence="1" key="2">
    <citation type="journal article" date="2022" name="New Phytol.">
        <title>Evolutionary transition to the ectomycorrhizal habit in the genomes of a hyperdiverse lineage of mushroom-forming fungi.</title>
        <authorList>
            <person name="Looney B."/>
            <person name="Miyauchi S."/>
            <person name="Morin E."/>
            <person name="Drula E."/>
            <person name="Courty P.E."/>
            <person name="Kohler A."/>
            <person name="Kuo A."/>
            <person name="LaButti K."/>
            <person name="Pangilinan J."/>
            <person name="Lipzen A."/>
            <person name="Riley R."/>
            <person name="Andreopoulos W."/>
            <person name="He G."/>
            <person name="Johnson J."/>
            <person name="Nolan M."/>
            <person name="Tritt A."/>
            <person name="Barry K.W."/>
            <person name="Grigoriev I.V."/>
            <person name="Nagy L.G."/>
            <person name="Hibbett D."/>
            <person name="Henrissat B."/>
            <person name="Matheny P.B."/>
            <person name="Labbe J."/>
            <person name="Martin F.M."/>
        </authorList>
    </citation>
    <scope>NUCLEOTIDE SEQUENCE</scope>
    <source>
        <strain evidence="1">FP105234-sp</strain>
    </source>
</reference>
<dbReference type="Proteomes" id="UP000814033">
    <property type="component" value="Unassembled WGS sequence"/>
</dbReference>
<organism evidence="1 2">
    <name type="scientific">Auriscalpium vulgare</name>
    <dbReference type="NCBI Taxonomy" id="40419"/>
    <lineage>
        <taxon>Eukaryota</taxon>
        <taxon>Fungi</taxon>
        <taxon>Dikarya</taxon>
        <taxon>Basidiomycota</taxon>
        <taxon>Agaricomycotina</taxon>
        <taxon>Agaricomycetes</taxon>
        <taxon>Russulales</taxon>
        <taxon>Auriscalpiaceae</taxon>
        <taxon>Auriscalpium</taxon>
    </lineage>
</organism>
<evidence type="ECO:0000313" key="2">
    <source>
        <dbReference type="Proteomes" id="UP000814033"/>
    </source>
</evidence>
<gene>
    <name evidence="1" type="ORF">FA95DRAFT_1551217</name>
</gene>
<dbReference type="EMBL" id="MU276482">
    <property type="protein sequence ID" value="KAI0038514.1"/>
    <property type="molecule type" value="Genomic_DNA"/>
</dbReference>
<evidence type="ECO:0000313" key="1">
    <source>
        <dbReference type="EMBL" id="KAI0038514.1"/>
    </source>
</evidence>
<reference evidence="1" key="1">
    <citation type="submission" date="2021-02" db="EMBL/GenBank/DDBJ databases">
        <authorList>
            <consortium name="DOE Joint Genome Institute"/>
            <person name="Ahrendt S."/>
            <person name="Looney B.P."/>
            <person name="Miyauchi S."/>
            <person name="Morin E."/>
            <person name="Drula E."/>
            <person name="Courty P.E."/>
            <person name="Chicoki N."/>
            <person name="Fauchery L."/>
            <person name="Kohler A."/>
            <person name="Kuo A."/>
            <person name="Labutti K."/>
            <person name="Pangilinan J."/>
            <person name="Lipzen A."/>
            <person name="Riley R."/>
            <person name="Andreopoulos W."/>
            <person name="He G."/>
            <person name="Johnson J."/>
            <person name="Barry K.W."/>
            <person name="Grigoriev I.V."/>
            <person name="Nagy L."/>
            <person name="Hibbett D."/>
            <person name="Henrissat B."/>
            <person name="Matheny P.B."/>
            <person name="Labbe J."/>
            <person name="Martin F."/>
        </authorList>
    </citation>
    <scope>NUCLEOTIDE SEQUENCE</scope>
    <source>
        <strain evidence="1">FP105234-sp</strain>
    </source>
</reference>
<sequence>MSPNPKLDPYTANAQNDDITPAQKITDLHKLVESAKTGMLTSRASNGQLHSRAMTPAGPVSPTQVNLVFIANNASFKFEEFQNDSNVNVSFFDTSSTNWASFAGRAQIITDKAVIKQHWSSLTAAYFGDLGDGIHKGDENDPRVVAIEVIPDEIRYWVATSGAVGRSVKTAVASVTGKGSAPGELRTITKEEVCSDLRVFRRLLIPTIHR</sequence>
<protein>
    <submittedName>
        <fullName evidence="1">Uncharacterized protein</fullName>
    </submittedName>
</protein>
<keyword evidence="2" id="KW-1185">Reference proteome</keyword>